<gene>
    <name evidence="1" type="ORF">GUJ93_ZPchr0007g5139</name>
</gene>
<comment type="caution">
    <text evidence="1">The sequence shown here is derived from an EMBL/GenBank/DDBJ whole genome shotgun (WGS) entry which is preliminary data.</text>
</comment>
<dbReference type="EMBL" id="JAAALK010000282">
    <property type="protein sequence ID" value="KAG8081461.1"/>
    <property type="molecule type" value="Genomic_DNA"/>
</dbReference>
<name>A0A8J5STY9_ZIZPA</name>
<accession>A0A8J5STY9</accession>
<reference evidence="1" key="2">
    <citation type="submission" date="2021-02" db="EMBL/GenBank/DDBJ databases">
        <authorList>
            <person name="Kimball J.A."/>
            <person name="Haas M.W."/>
            <person name="Macchietto M."/>
            <person name="Kono T."/>
            <person name="Duquette J."/>
            <person name="Shao M."/>
        </authorList>
    </citation>
    <scope>NUCLEOTIDE SEQUENCE</scope>
    <source>
        <tissue evidence="1">Fresh leaf tissue</tissue>
    </source>
</reference>
<dbReference type="AlphaFoldDB" id="A0A8J5STY9"/>
<evidence type="ECO:0000313" key="1">
    <source>
        <dbReference type="EMBL" id="KAG8081461.1"/>
    </source>
</evidence>
<protein>
    <submittedName>
        <fullName evidence="1">Uncharacterized protein</fullName>
    </submittedName>
</protein>
<keyword evidence="2" id="KW-1185">Reference proteome</keyword>
<organism evidence="1 2">
    <name type="scientific">Zizania palustris</name>
    <name type="common">Northern wild rice</name>
    <dbReference type="NCBI Taxonomy" id="103762"/>
    <lineage>
        <taxon>Eukaryota</taxon>
        <taxon>Viridiplantae</taxon>
        <taxon>Streptophyta</taxon>
        <taxon>Embryophyta</taxon>
        <taxon>Tracheophyta</taxon>
        <taxon>Spermatophyta</taxon>
        <taxon>Magnoliopsida</taxon>
        <taxon>Liliopsida</taxon>
        <taxon>Poales</taxon>
        <taxon>Poaceae</taxon>
        <taxon>BOP clade</taxon>
        <taxon>Oryzoideae</taxon>
        <taxon>Oryzeae</taxon>
        <taxon>Zizaniinae</taxon>
        <taxon>Zizania</taxon>
    </lineage>
</organism>
<reference evidence="1" key="1">
    <citation type="journal article" date="2021" name="bioRxiv">
        <title>Whole Genome Assembly and Annotation of Northern Wild Rice, Zizania palustris L., Supports a Whole Genome Duplication in the Zizania Genus.</title>
        <authorList>
            <person name="Haas M."/>
            <person name="Kono T."/>
            <person name="Macchietto M."/>
            <person name="Millas R."/>
            <person name="McGilp L."/>
            <person name="Shao M."/>
            <person name="Duquette J."/>
            <person name="Hirsch C.N."/>
            <person name="Kimball J."/>
        </authorList>
    </citation>
    <scope>NUCLEOTIDE SEQUENCE</scope>
    <source>
        <tissue evidence="1">Fresh leaf tissue</tissue>
    </source>
</reference>
<sequence>MTEALAQGEKMAADTVVSLWKTLACYGTGCTTFDVAREPLLRRIKFIQAVVRQISLTMSKYGEVSTQVAAFGILQHLEWSGLPLPSPSSSHPIAFGGSHLRSPSPVVAQSWRALKVTWQAEGPEAIRAWLEEALRARDPSAPSRPSASARQPDPKGVYIRDCDIEVLEPNDALRHRWAILEALRANRPARFILPWGSDGHADPEVLQGVLNLVKEEERESPELRLHLLSRWTGPTWKLVRAEHRPRAKVCAAGLNCKKTRGSTTLKRRRRKGRRGKRSLREQHRSLELGLVFCMPSVFQVLAFQGSEMVGARSPGASHDVRAFPPVAQLCRGGHRTQDKVPWLELVAPDLGVIPCLRLLLVLGDIGDGSESCFLSKVEGDSALLIGLGCYDAQRTGSKLRWGHCFVAKQEPETG</sequence>
<dbReference type="Proteomes" id="UP000729402">
    <property type="component" value="Unassembled WGS sequence"/>
</dbReference>
<proteinExistence type="predicted"/>
<evidence type="ECO:0000313" key="2">
    <source>
        <dbReference type="Proteomes" id="UP000729402"/>
    </source>
</evidence>